<keyword evidence="2" id="KW-0808">Transferase</keyword>
<comment type="caution">
    <text evidence="2">The sequence shown here is derived from an EMBL/GenBank/DDBJ whole genome shotgun (WGS) entry which is preliminary data.</text>
</comment>
<keyword evidence="3" id="KW-1185">Reference proteome</keyword>
<proteinExistence type="predicted"/>
<evidence type="ECO:0000259" key="1">
    <source>
        <dbReference type="Pfam" id="PF01755"/>
    </source>
</evidence>
<dbReference type="GO" id="GO:0016740">
    <property type="term" value="F:transferase activity"/>
    <property type="evidence" value="ECO:0007669"/>
    <property type="project" value="UniProtKB-KW"/>
</dbReference>
<dbReference type="CDD" id="cd06532">
    <property type="entry name" value="Glyco_transf_25"/>
    <property type="match status" value="1"/>
</dbReference>
<gene>
    <name evidence="2" type="ORF">ABIC20_004252</name>
</gene>
<evidence type="ECO:0000313" key="3">
    <source>
        <dbReference type="Proteomes" id="UP001549119"/>
    </source>
</evidence>
<reference evidence="2 3" key="1">
    <citation type="submission" date="2024-06" db="EMBL/GenBank/DDBJ databases">
        <title>Genomics of switchgrass bacterial isolates.</title>
        <authorList>
            <person name="Shade A."/>
        </authorList>
    </citation>
    <scope>NUCLEOTIDE SEQUENCE [LARGE SCALE GENOMIC DNA]</scope>
    <source>
        <strain evidence="2 3">PvP084</strain>
    </source>
</reference>
<dbReference type="Pfam" id="PF01755">
    <property type="entry name" value="Glyco_transf_25"/>
    <property type="match status" value="1"/>
</dbReference>
<name>A0ABV2NKH8_9HYPH</name>
<protein>
    <submittedName>
        <fullName evidence="2">Glycosyl transferase family 25</fullName>
    </submittedName>
</protein>
<feature type="domain" description="Glycosyl transferase family 25" evidence="1">
    <location>
        <begin position="52"/>
        <end position="172"/>
    </location>
</feature>
<dbReference type="EMBL" id="JBEPNW010000002">
    <property type="protein sequence ID" value="MET3866943.1"/>
    <property type="molecule type" value="Genomic_DNA"/>
</dbReference>
<organism evidence="2 3">
    <name type="scientific">Methylobacterium radiotolerans</name>
    <dbReference type="NCBI Taxonomy" id="31998"/>
    <lineage>
        <taxon>Bacteria</taxon>
        <taxon>Pseudomonadati</taxon>
        <taxon>Pseudomonadota</taxon>
        <taxon>Alphaproteobacteria</taxon>
        <taxon>Hyphomicrobiales</taxon>
        <taxon>Methylobacteriaceae</taxon>
        <taxon>Methylobacterium</taxon>
    </lineage>
</organism>
<dbReference type="InterPro" id="IPR002654">
    <property type="entry name" value="Glyco_trans_25"/>
</dbReference>
<dbReference type="Proteomes" id="UP001549119">
    <property type="component" value="Unassembled WGS sequence"/>
</dbReference>
<evidence type="ECO:0000313" key="2">
    <source>
        <dbReference type="EMBL" id="MET3866943.1"/>
    </source>
</evidence>
<accession>A0ABV2NKH8</accession>
<sequence>MTTMYCFGISLPRFRERHAYLTRHLAAVWGRHCEITGYEGPVPDPNAPFQPDLTAGQIGCALSHMSAYERMIALDLPHALIVEDDVVLPPQIHQIVAGIEAALRPGDVVLLFNWAETVGAFSSVGAVTVGEHRLCLPMDMSSLGTAAAYVITRAAAEGILRANRPVAVTSDNWSYFFERGALTRGRALVPNAVSRQPFESTIFTSRSRIAAFLKGSALLRPLFTARRRILAARLAAKMTFVDETSPLAGQAPR</sequence>